<dbReference type="PROSITE" id="PS51257">
    <property type="entry name" value="PROKAR_LIPOPROTEIN"/>
    <property type="match status" value="1"/>
</dbReference>
<dbReference type="GO" id="GO:0016020">
    <property type="term" value="C:membrane"/>
    <property type="evidence" value="ECO:0007669"/>
    <property type="project" value="InterPro"/>
</dbReference>
<sequence length="258" mass="28584">MLKNFPIRPVSAGLALLALSACASVPPPSGVVNPDDPYEGWNRKVHSFNMGVDKAVMRPVSSTYSAITPKPVKEGITNILRNIRQPWIFVNDLLQGEFGRAKGTFDRFFLNTVFGLGGIFDVAHAAGLEYHEEDFGQTLAVWGVKPGAYLVLPFLGPSNLRDGLGFGVDFVGNVGEIGLDKMDVEGLQLTQFSLKVIDARYRATGTFEALDQERDSYTFMRSAWLQNRQFEILNGKMAKQNTEEPDLFDELEGDETEE</sequence>
<accession>A0AAF0BN48</accession>
<name>A0AAF0BN48_9PROT</name>
<evidence type="ECO:0000256" key="2">
    <source>
        <dbReference type="ARBA" id="ARBA00022729"/>
    </source>
</evidence>
<dbReference type="EMBL" id="CP116805">
    <property type="protein sequence ID" value="WCL55530.1"/>
    <property type="molecule type" value="Genomic_DNA"/>
</dbReference>
<evidence type="ECO:0000256" key="1">
    <source>
        <dbReference type="ARBA" id="ARBA00010634"/>
    </source>
</evidence>
<dbReference type="RefSeq" id="WP_289505353.1">
    <property type="nucleotide sequence ID" value="NZ_CP116805.1"/>
</dbReference>
<organism evidence="4 5">
    <name type="scientific">Gimibacter soli</name>
    <dbReference type="NCBI Taxonomy" id="3024400"/>
    <lineage>
        <taxon>Bacteria</taxon>
        <taxon>Pseudomonadati</taxon>
        <taxon>Pseudomonadota</taxon>
        <taxon>Alphaproteobacteria</taxon>
        <taxon>Kordiimonadales</taxon>
        <taxon>Temperatibacteraceae</taxon>
        <taxon>Gimibacter</taxon>
    </lineage>
</organism>
<dbReference type="PRINTS" id="PR01805">
    <property type="entry name" value="VACJLIPOPROT"/>
</dbReference>
<dbReference type="AlphaFoldDB" id="A0AAF0BN48"/>
<feature type="chain" id="PRO_5042274988" evidence="3">
    <location>
        <begin position="24"/>
        <end position="258"/>
    </location>
</feature>
<keyword evidence="5" id="KW-1185">Reference proteome</keyword>
<evidence type="ECO:0000313" key="4">
    <source>
        <dbReference type="EMBL" id="WCL55530.1"/>
    </source>
</evidence>
<evidence type="ECO:0000256" key="3">
    <source>
        <dbReference type="SAM" id="SignalP"/>
    </source>
</evidence>
<dbReference type="GO" id="GO:0120010">
    <property type="term" value="P:intermembrane phospholipid transfer"/>
    <property type="evidence" value="ECO:0007669"/>
    <property type="project" value="TreeGrafter"/>
</dbReference>
<dbReference type="Pfam" id="PF04333">
    <property type="entry name" value="MlaA"/>
    <property type="match status" value="1"/>
</dbReference>
<gene>
    <name evidence="4" type="ORF">PH603_07120</name>
</gene>
<keyword evidence="2 3" id="KW-0732">Signal</keyword>
<dbReference type="PANTHER" id="PTHR30035:SF3">
    <property type="entry name" value="INTERMEMBRANE PHOSPHOLIPID TRANSPORT SYSTEM LIPOPROTEIN MLAA"/>
    <property type="match status" value="1"/>
</dbReference>
<keyword evidence="4" id="KW-0449">Lipoprotein</keyword>
<protein>
    <submittedName>
        <fullName evidence="4">VacJ family lipoprotein</fullName>
    </submittedName>
</protein>
<proteinExistence type="inferred from homology"/>
<dbReference type="Proteomes" id="UP001217500">
    <property type="component" value="Chromosome"/>
</dbReference>
<feature type="signal peptide" evidence="3">
    <location>
        <begin position="1"/>
        <end position="23"/>
    </location>
</feature>
<evidence type="ECO:0000313" key="5">
    <source>
        <dbReference type="Proteomes" id="UP001217500"/>
    </source>
</evidence>
<comment type="similarity">
    <text evidence="1">Belongs to the MlaA family.</text>
</comment>
<dbReference type="KEGG" id="gso:PH603_07120"/>
<dbReference type="PANTHER" id="PTHR30035">
    <property type="entry name" value="LIPOPROTEIN VACJ-RELATED"/>
    <property type="match status" value="1"/>
</dbReference>
<dbReference type="InterPro" id="IPR007428">
    <property type="entry name" value="MlaA"/>
</dbReference>
<reference evidence="4" key="1">
    <citation type="submission" date="2023-01" db="EMBL/GenBank/DDBJ databases">
        <title>The genome sequence of Kordiimonadaceae bacterium 6D33.</title>
        <authorList>
            <person name="Liu Y."/>
        </authorList>
    </citation>
    <scope>NUCLEOTIDE SEQUENCE</scope>
    <source>
        <strain evidence="4">6D33</strain>
    </source>
</reference>